<evidence type="ECO:0000256" key="7">
    <source>
        <dbReference type="ARBA" id="ARBA00022771"/>
    </source>
</evidence>
<feature type="compositionally biased region" description="Basic and acidic residues" evidence="11">
    <location>
        <begin position="482"/>
        <end position="500"/>
    </location>
</feature>
<feature type="compositionally biased region" description="Polar residues" evidence="11">
    <location>
        <begin position="505"/>
        <end position="515"/>
    </location>
</feature>
<evidence type="ECO:0000256" key="3">
    <source>
        <dbReference type="ARBA" id="ARBA00022111"/>
    </source>
</evidence>
<reference evidence="13" key="3">
    <citation type="submission" date="2025-09" db="UniProtKB">
        <authorList>
            <consortium name="Ensembl"/>
        </authorList>
    </citation>
    <scope>IDENTIFICATION</scope>
</reference>
<comment type="subcellular location">
    <subcellularLocation>
        <location evidence="1">Chromosome</location>
    </subcellularLocation>
</comment>
<organism evidence="13 14">
    <name type="scientific">Sparus aurata</name>
    <name type="common">Gilthead sea bream</name>
    <dbReference type="NCBI Taxonomy" id="8175"/>
    <lineage>
        <taxon>Eukaryota</taxon>
        <taxon>Metazoa</taxon>
        <taxon>Chordata</taxon>
        <taxon>Craniata</taxon>
        <taxon>Vertebrata</taxon>
        <taxon>Euteleostomi</taxon>
        <taxon>Actinopterygii</taxon>
        <taxon>Neopterygii</taxon>
        <taxon>Teleostei</taxon>
        <taxon>Neoteleostei</taxon>
        <taxon>Acanthomorphata</taxon>
        <taxon>Eupercaria</taxon>
        <taxon>Spariformes</taxon>
        <taxon>Sparidae</taxon>
        <taxon>Sparus</taxon>
    </lineage>
</organism>
<dbReference type="PANTHER" id="PTHR28670:SF1">
    <property type="entry name" value="UV-STIMULATED SCAFFOLD PROTEIN A"/>
    <property type="match status" value="1"/>
</dbReference>
<feature type="region of interest" description="Disordered" evidence="11">
    <location>
        <begin position="771"/>
        <end position="792"/>
    </location>
</feature>
<evidence type="ECO:0000256" key="8">
    <source>
        <dbReference type="ARBA" id="ARBA00022833"/>
    </source>
</evidence>
<feature type="compositionally biased region" description="Basic and acidic residues" evidence="11">
    <location>
        <begin position="677"/>
        <end position="715"/>
    </location>
</feature>
<evidence type="ECO:0000313" key="14">
    <source>
        <dbReference type="Proteomes" id="UP000472265"/>
    </source>
</evidence>
<dbReference type="GO" id="GO:0008270">
    <property type="term" value="F:zinc ion binding"/>
    <property type="evidence" value="ECO:0007669"/>
    <property type="project" value="UniProtKB-KW"/>
</dbReference>
<dbReference type="Pfam" id="PF09740">
    <property type="entry name" value="DUF2043"/>
    <property type="match status" value="1"/>
</dbReference>
<dbReference type="InterPro" id="IPR049431">
    <property type="entry name" value="UVSSA_C"/>
</dbReference>
<dbReference type="OrthoDB" id="5594015at2759"/>
<evidence type="ECO:0000256" key="1">
    <source>
        <dbReference type="ARBA" id="ARBA00004286"/>
    </source>
</evidence>
<dbReference type="AlphaFoldDB" id="A0A671VB14"/>
<evidence type="ECO:0000313" key="13">
    <source>
        <dbReference type="Ensembl" id="ENSSAUP00010022021.1"/>
    </source>
</evidence>
<keyword evidence="4" id="KW-0158">Chromosome</keyword>
<keyword evidence="7" id="KW-0863">Zinc-finger</keyword>
<dbReference type="Proteomes" id="UP000472265">
    <property type="component" value="Chromosome 18"/>
</dbReference>
<feature type="compositionally biased region" description="Basic and acidic residues" evidence="11">
    <location>
        <begin position="256"/>
        <end position="298"/>
    </location>
</feature>
<evidence type="ECO:0000256" key="4">
    <source>
        <dbReference type="ARBA" id="ARBA00022454"/>
    </source>
</evidence>
<dbReference type="PANTHER" id="PTHR28670">
    <property type="entry name" value="UV-STIMULATED SCAFFOLD PROTEIN A"/>
    <property type="match status" value="1"/>
</dbReference>
<feature type="compositionally biased region" description="Low complexity" evidence="11">
    <location>
        <begin position="563"/>
        <end position="582"/>
    </location>
</feature>
<feature type="compositionally biased region" description="Acidic residues" evidence="11">
    <location>
        <begin position="468"/>
        <end position="481"/>
    </location>
</feature>
<keyword evidence="6" id="KW-0227">DNA damage</keyword>
<keyword evidence="5" id="KW-0479">Metal-binding</keyword>
<dbReference type="GeneTree" id="ENSGT00940000164256"/>
<dbReference type="InterPro" id="IPR018610">
    <property type="entry name" value="UVSSA"/>
</dbReference>
<evidence type="ECO:0000256" key="10">
    <source>
        <dbReference type="ARBA" id="ARBA00023204"/>
    </source>
</evidence>
<sequence length="792" mass="90799">MESSQRDRLSVLVEELTTSGQPQLNQDKMKEIKKICKVSNDCLDHVYHSVMSQLSQEHAEVRLSAFQIATELFTRSHHFRMLLVDNFQEFLELTVETDSEQPLPPPKQVARKLRSLAIQTVQSWQASYGTAYKKLALGYHFLKQVKKVDFQDAEARTVAERRRIEERQRRMETIYKERVEAASRDMDESYQEIQSTLTEMESCMSLLLPEFNLTDNLTTSSSPSNIQPADDCPSAGEQPCCSKDVRDDWREGMIQEREEGLEEKKRNPEEKRGKEEKGMTGEKRIHREEIKEKEVKESSEDEIREDNERREEKGKKKTQKGEDKKVQMVTTQREGMEEEEDCEEEEEENSEEEEDADEEDLFIRNSGLISHSYSLDLNISPGLQVKETEDNEAVVSTVIDLHKLIKTKHLPAVHGWVQVFTKSGAEEQLLRRALDLKQSLEAALQKHKELHIDYRTRIRKVMKASSGGEEDSSDDSDDFDEVPEKEGYEPHIPEHLRAEYGLDPSPSTSAFTKNTPAKRPTAPPVSSSSARRLKQLADEVQDPTCAAATLLRLRQNLPPPTDPSCSSSAPSSQQPSSDQKAADAPVVPFGLDLYYWGQEQPNAGKIVKSASQHQFWFHAEGDVEVENKELLAESKSRYISFPGRFIPVSHYCRAPLDNGSLCQRQDRLKCPFHGRVIPRDDEGRPIRQEDQLREERRKREQQPDWRDAELMRDIEAATGEDLGSDRVHKKGKGKKKKFPNLSDVKQTANTARSRLEKKVFNKSTVRRVAQVMSKADGRKHEKFSNQFNYALN</sequence>
<reference evidence="13" key="1">
    <citation type="submission" date="2021-04" db="EMBL/GenBank/DDBJ databases">
        <authorList>
            <consortium name="Wellcome Sanger Institute Data Sharing"/>
        </authorList>
    </citation>
    <scope>NUCLEOTIDE SEQUENCE [LARGE SCALE GENOMIC DNA]</scope>
</reference>
<dbReference type="CTD" id="57654"/>
<keyword evidence="10" id="KW-0234">DNA repair</keyword>
<keyword evidence="9" id="KW-0175">Coiled coil</keyword>
<dbReference type="RefSeq" id="XP_030252975.1">
    <property type="nucleotide sequence ID" value="XM_030397115.1"/>
</dbReference>
<dbReference type="Ensembl" id="ENSSAUT00010023260.1">
    <property type="protein sequence ID" value="ENSSAUP00010022021.1"/>
    <property type="gene ID" value="ENSSAUG00010009709.1"/>
</dbReference>
<dbReference type="OMA" id="EEHAEMR"/>
<dbReference type="GO" id="GO:0009411">
    <property type="term" value="P:response to UV"/>
    <property type="evidence" value="ECO:0007669"/>
    <property type="project" value="InterPro"/>
</dbReference>
<dbReference type="GO" id="GO:0006283">
    <property type="term" value="P:transcription-coupled nucleotide-excision repair"/>
    <property type="evidence" value="ECO:0007669"/>
    <property type="project" value="TreeGrafter"/>
</dbReference>
<feature type="region of interest" description="Disordered" evidence="11">
    <location>
        <begin position="675"/>
        <end position="739"/>
    </location>
</feature>
<evidence type="ECO:0000256" key="5">
    <source>
        <dbReference type="ARBA" id="ARBA00022723"/>
    </source>
</evidence>
<feature type="compositionally biased region" description="Acidic residues" evidence="11">
    <location>
        <begin position="336"/>
        <end position="359"/>
    </location>
</feature>
<evidence type="ECO:0000259" key="12">
    <source>
        <dbReference type="Pfam" id="PF09740"/>
    </source>
</evidence>
<keyword evidence="8" id="KW-0862">Zinc</keyword>
<reference evidence="13" key="2">
    <citation type="submission" date="2025-08" db="UniProtKB">
        <authorList>
            <consortium name="Ensembl"/>
        </authorList>
    </citation>
    <scope>IDENTIFICATION</scope>
</reference>
<feature type="compositionally biased region" description="Polar residues" evidence="11">
    <location>
        <begin position="217"/>
        <end position="227"/>
    </location>
</feature>
<evidence type="ECO:0000256" key="6">
    <source>
        <dbReference type="ARBA" id="ARBA00022763"/>
    </source>
</evidence>
<evidence type="ECO:0000256" key="2">
    <source>
        <dbReference type="ARBA" id="ARBA00009240"/>
    </source>
</evidence>
<gene>
    <name evidence="13" type="primary">uvssa</name>
</gene>
<feature type="region of interest" description="Disordered" evidence="11">
    <location>
        <begin position="256"/>
        <end position="359"/>
    </location>
</feature>
<accession>A0A671VB14</accession>
<dbReference type="GO" id="GO:0000993">
    <property type="term" value="F:RNA polymerase II complex binding"/>
    <property type="evidence" value="ECO:0007669"/>
    <property type="project" value="TreeGrafter"/>
</dbReference>
<feature type="region of interest" description="Disordered" evidence="11">
    <location>
        <begin position="463"/>
        <end position="533"/>
    </location>
</feature>
<feature type="domain" description="UV-stimulated scaffold protein A C-terminal" evidence="12">
    <location>
        <begin position="583"/>
        <end position="687"/>
    </location>
</feature>
<dbReference type="Pfam" id="PF20867">
    <property type="entry name" value="UVSSA_N"/>
    <property type="match status" value="1"/>
</dbReference>
<evidence type="ECO:0000256" key="11">
    <source>
        <dbReference type="SAM" id="MobiDB-lite"/>
    </source>
</evidence>
<feature type="region of interest" description="Disordered" evidence="11">
    <location>
        <begin position="555"/>
        <end position="582"/>
    </location>
</feature>
<dbReference type="InParanoid" id="A0A671VB14"/>
<name>A0A671VB14_SPAAU</name>
<feature type="region of interest" description="Disordered" evidence="11">
    <location>
        <begin position="217"/>
        <end position="243"/>
    </location>
</feature>
<dbReference type="GO" id="GO:0005694">
    <property type="term" value="C:chromosome"/>
    <property type="evidence" value="ECO:0007669"/>
    <property type="project" value="UniProtKB-SubCell"/>
</dbReference>
<feature type="compositionally biased region" description="Basic and acidic residues" evidence="11">
    <location>
        <begin position="306"/>
        <end position="326"/>
    </location>
</feature>
<proteinExistence type="inferred from homology"/>
<feature type="compositionally biased region" description="Basic residues" evidence="11">
    <location>
        <begin position="727"/>
        <end position="738"/>
    </location>
</feature>
<protein>
    <recommendedName>
        <fullName evidence="3">UV-stimulated scaffold protein A</fullName>
    </recommendedName>
</protein>
<dbReference type="GeneID" id="115569172"/>
<comment type="similarity">
    <text evidence="2">Belongs to the UVSSA family.</text>
</comment>
<evidence type="ECO:0000256" key="9">
    <source>
        <dbReference type="ARBA" id="ARBA00023054"/>
    </source>
</evidence>
<keyword evidence="14" id="KW-1185">Reference proteome</keyword>
<dbReference type="InterPro" id="IPR049408">
    <property type="entry name" value="UVSSA_N_a-solenoid_rpt"/>
</dbReference>
<dbReference type="FunCoup" id="A0A671VB14">
    <property type="interactions" value="485"/>
</dbReference>